<dbReference type="Gene3D" id="3.40.50.10320">
    <property type="entry name" value="LmbE-like"/>
    <property type="match status" value="1"/>
</dbReference>
<dbReference type="InterPro" id="IPR023842">
    <property type="entry name" value="Bacillithiol_biosynth_BshB1"/>
</dbReference>
<evidence type="ECO:0000313" key="1">
    <source>
        <dbReference type="EMBL" id="RJP67113.1"/>
    </source>
</evidence>
<protein>
    <submittedName>
        <fullName evidence="1">Bacillithiol biosynthesis deacetylase BshB1</fullName>
    </submittedName>
</protein>
<dbReference type="SUPFAM" id="SSF102588">
    <property type="entry name" value="LmbE-like"/>
    <property type="match status" value="1"/>
</dbReference>
<accession>A0A419ETG0</accession>
<dbReference type="NCBIfam" id="TIGR04001">
    <property type="entry name" value="thiol_BshB1"/>
    <property type="match status" value="1"/>
</dbReference>
<dbReference type="PANTHER" id="PTHR12993:SF30">
    <property type="entry name" value="N-ACETYL-ALPHA-D-GLUCOSAMINYL L-MALATE DEACETYLASE 1"/>
    <property type="match status" value="1"/>
</dbReference>
<sequence>MLDVLAFGAHPDDVEMTSGGLLCRLVDAGLAVGIIDLTRGELGTRGTPEVRTKEAQAAARIMGARVRECLDMPDGAVRNTAEARIEVIRALRKYRPRLIIIPYWECEHPDHANTGRLVKESAYLAGLKKIDTGQERFRPARVIHYMTHHRFEPSFIVPIDEYFERKMEAVRAHASQFYRPDAPDEDETRISQPGFLDLLALRDRTYGAMVGAMYGEPYFMRGILRIENPFALWCRT</sequence>
<comment type="caution">
    <text evidence="1">The sequence shown here is derived from an EMBL/GenBank/DDBJ whole genome shotgun (WGS) entry which is preliminary data.</text>
</comment>
<dbReference type="InterPro" id="IPR003737">
    <property type="entry name" value="GlcNAc_PI_deacetylase-related"/>
</dbReference>
<dbReference type="Pfam" id="PF02585">
    <property type="entry name" value="PIG-L"/>
    <property type="match status" value="1"/>
</dbReference>
<organism evidence="1 2">
    <name type="scientific">Candidatus Abyssobacteria bacterium SURF_17</name>
    <dbReference type="NCBI Taxonomy" id="2093361"/>
    <lineage>
        <taxon>Bacteria</taxon>
        <taxon>Pseudomonadati</taxon>
        <taxon>Candidatus Hydrogenedentota</taxon>
        <taxon>Candidatus Abyssobacteria</taxon>
    </lineage>
</organism>
<dbReference type="EMBL" id="QZKI01000108">
    <property type="protein sequence ID" value="RJP67113.1"/>
    <property type="molecule type" value="Genomic_DNA"/>
</dbReference>
<dbReference type="Proteomes" id="UP000285961">
    <property type="component" value="Unassembled WGS sequence"/>
</dbReference>
<dbReference type="PANTHER" id="PTHR12993">
    <property type="entry name" value="N-ACETYLGLUCOSAMINYL-PHOSPHATIDYLINOSITOL DE-N-ACETYLASE-RELATED"/>
    <property type="match status" value="1"/>
</dbReference>
<dbReference type="GO" id="GO:0016811">
    <property type="term" value="F:hydrolase activity, acting on carbon-nitrogen (but not peptide) bonds, in linear amides"/>
    <property type="evidence" value="ECO:0007669"/>
    <property type="project" value="TreeGrafter"/>
</dbReference>
<proteinExistence type="predicted"/>
<dbReference type="InterPro" id="IPR024078">
    <property type="entry name" value="LmbE-like_dom_sf"/>
</dbReference>
<reference evidence="1 2" key="1">
    <citation type="journal article" date="2017" name="ISME J.">
        <title>Energy and carbon metabolisms in a deep terrestrial subsurface fluid microbial community.</title>
        <authorList>
            <person name="Momper L."/>
            <person name="Jungbluth S.P."/>
            <person name="Lee M.D."/>
            <person name="Amend J.P."/>
        </authorList>
    </citation>
    <scope>NUCLEOTIDE SEQUENCE [LARGE SCALE GENOMIC DNA]</scope>
    <source>
        <strain evidence="1">SURF_17</strain>
    </source>
</reference>
<gene>
    <name evidence="1" type="primary">bshB1</name>
    <name evidence="1" type="ORF">C4532_15055</name>
</gene>
<dbReference type="GO" id="GO:0071793">
    <property type="term" value="P:bacillithiol biosynthetic process"/>
    <property type="evidence" value="ECO:0007669"/>
    <property type="project" value="InterPro"/>
</dbReference>
<name>A0A419ETG0_9BACT</name>
<dbReference type="GO" id="GO:0019213">
    <property type="term" value="F:deacetylase activity"/>
    <property type="evidence" value="ECO:0007669"/>
    <property type="project" value="InterPro"/>
</dbReference>
<dbReference type="AlphaFoldDB" id="A0A419ETG0"/>
<evidence type="ECO:0000313" key="2">
    <source>
        <dbReference type="Proteomes" id="UP000285961"/>
    </source>
</evidence>